<keyword evidence="2" id="KW-1185">Reference proteome</keyword>
<dbReference type="RefSeq" id="WP_284138025.1">
    <property type="nucleotide sequence ID" value="NZ_JASJUT010000008.1"/>
</dbReference>
<organism evidence="1 2">
    <name type="scientific">Pseudoalteromonas obscura</name>
    <dbReference type="NCBI Taxonomy" id="3048491"/>
    <lineage>
        <taxon>Bacteria</taxon>
        <taxon>Pseudomonadati</taxon>
        <taxon>Pseudomonadota</taxon>
        <taxon>Gammaproteobacteria</taxon>
        <taxon>Alteromonadales</taxon>
        <taxon>Pseudoalteromonadaceae</taxon>
        <taxon>Pseudoalteromonas</taxon>
    </lineage>
</organism>
<protein>
    <recommendedName>
        <fullName evidence="3">Lipoprotein</fullName>
    </recommendedName>
</protein>
<accession>A0ABT7EPG8</accession>
<dbReference type="EMBL" id="JASJUT010000008">
    <property type="protein sequence ID" value="MDK2596918.1"/>
    <property type="molecule type" value="Genomic_DNA"/>
</dbReference>
<dbReference type="Proteomes" id="UP001231915">
    <property type="component" value="Unassembled WGS sequence"/>
</dbReference>
<reference evidence="1 2" key="1">
    <citation type="submission" date="2023-05" db="EMBL/GenBank/DDBJ databases">
        <title>Pseudoalteromonas ardens sp. nov., Pseudoalteromonas obscura sp. nov., and Pseudoalteromonas umbrosa sp. nov., isolated from the coral Montipora capitata.</title>
        <authorList>
            <person name="Thomas E.M."/>
            <person name="Smith E.M."/>
            <person name="Papke E."/>
            <person name="Shlafstein M.D."/>
            <person name="Oline D.K."/>
            <person name="Videau P."/>
            <person name="Saw J.H."/>
            <person name="Strangman W.K."/>
            <person name="Ushijima B."/>
        </authorList>
    </citation>
    <scope>NUCLEOTIDE SEQUENCE [LARGE SCALE GENOMIC DNA]</scope>
    <source>
        <strain evidence="1 2">P94</strain>
    </source>
</reference>
<evidence type="ECO:0000313" key="1">
    <source>
        <dbReference type="EMBL" id="MDK2596918.1"/>
    </source>
</evidence>
<comment type="caution">
    <text evidence="1">The sequence shown here is derived from an EMBL/GenBank/DDBJ whole genome shotgun (WGS) entry which is preliminary data.</text>
</comment>
<evidence type="ECO:0000313" key="2">
    <source>
        <dbReference type="Proteomes" id="UP001231915"/>
    </source>
</evidence>
<name>A0ABT7EPG8_9GAMM</name>
<sequence length="91" mass="10462">MIIILMLLSGCSAKPINGCTFDLNHWDKTSSIPKVLSSKYKTDIDSWYKNQDGDLFYCKRFVGNNVCGYEFEMHFKQANGSYQSDEVICMQ</sequence>
<proteinExistence type="predicted"/>
<gene>
    <name evidence="1" type="ORF">QNM18_17845</name>
</gene>
<evidence type="ECO:0008006" key="3">
    <source>
        <dbReference type="Google" id="ProtNLM"/>
    </source>
</evidence>